<accession>A0A172Q843</accession>
<feature type="transmembrane region" description="Helical" evidence="2">
    <location>
        <begin position="126"/>
        <end position="145"/>
    </location>
</feature>
<keyword evidence="5" id="KW-1185">Reference proteome</keyword>
<gene>
    <name evidence="4" type="ORF">A0O21_06155</name>
</gene>
<dbReference type="EMBL" id="CP014699">
    <property type="protein sequence ID" value="AND79634.1"/>
    <property type="molecule type" value="Genomic_DNA"/>
</dbReference>
<organism evidence="4 5">
    <name type="scientific">Streptococcus pantholopis</name>
    <dbReference type="NCBI Taxonomy" id="1811193"/>
    <lineage>
        <taxon>Bacteria</taxon>
        <taxon>Bacillati</taxon>
        <taxon>Bacillota</taxon>
        <taxon>Bacilli</taxon>
        <taxon>Lactobacillales</taxon>
        <taxon>Streptococcaceae</taxon>
        <taxon>Streptococcus</taxon>
    </lineage>
</organism>
<dbReference type="GO" id="GO:0080120">
    <property type="term" value="P:CAAX-box protein maturation"/>
    <property type="evidence" value="ECO:0007669"/>
    <property type="project" value="UniProtKB-ARBA"/>
</dbReference>
<evidence type="ECO:0000256" key="1">
    <source>
        <dbReference type="ARBA" id="ARBA00009067"/>
    </source>
</evidence>
<dbReference type="RefSeq" id="WP_082854424.1">
    <property type="nucleotide sequence ID" value="NZ_CP014699.1"/>
</dbReference>
<feature type="domain" description="CAAX prenyl protease 2/Lysostaphin resistance protein A-like" evidence="3">
    <location>
        <begin position="126"/>
        <end position="229"/>
    </location>
</feature>
<dbReference type="KEGG" id="spat:A0O21_06155"/>
<sequence length="276" mass="30796">MEAETRKDFIMISHTIKEANGKKLLLQGLAVFLIFFLFSDLLKGLPVNKDSSAFFPNFLNFILSASLASFCYYLIKTEKIFDKPIKYSKTSKGLFAVLLCIFTVMFLIVFRVPFNILTVFSKGLLPALPILLAATAAGIFEELLVRGLMFSGLLQLLHQKNSKRPFLGASCLSAIIFGVLHFTNLMTSPFTAVTQQVFYAAVFGLIFAALRIKYNNLWLPVLIHCLIDFQPAVTSGQAPAGNSWISLLIVFLPLIVLSLTVLANFDRDYRQSDENS</sequence>
<proteinExistence type="inferred from homology"/>
<dbReference type="InterPro" id="IPR003675">
    <property type="entry name" value="Rce1/LyrA-like_dom"/>
</dbReference>
<feature type="transmembrane region" description="Helical" evidence="2">
    <location>
        <begin position="95"/>
        <end position="114"/>
    </location>
</feature>
<reference evidence="5" key="2">
    <citation type="submission" date="2016-03" db="EMBL/GenBank/DDBJ databases">
        <title>Streptococcus antelopensis sp. nov., isolated from the feces of the Tibetan antelope (Pantholops hodgsonii) in Hoh Xil National Nature Reserve, Qinghai, China.</title>
        <authorList>
            <person name="Bai X."/>
        </authorList>
    </citation>
    <scope>NUCLEOTIDE SEQUENCE [LARGE SCALE GENOMIC DNA]</scope>
    <source>
        <strain evidence="5">TA 26</strain>
    </source>
</reference>
<dbReference type="AlphaFoldDB" id="A0A172Q843"/>
<evidence type="ECO:0000259" key="3">
    <source>
        <dbReference type="Pfam" id="PF02517"/>
    </source>
</evidence>
<evidence type="ECO:0000313" key="4">
    <source>
        <dbReference type="EMBL" id="AND79634.1"/>
    </source>
</evidence>
<name>A0A172Q843_9STRE</name>
<feature type="transmembrane region" description="Helical" evidence="2">
    <location>
        <begin position="192"/>
        <end position="210"/>
    </location>
</feature>
<reference evidence="4 5" key="1">
    <citation type="journal article" date="2016" name="Int. J. Syst. Evol. Microbiol.">
        <title>Streptococcuspantholopis sp. nov., isolated from faeces of the Tibetan antelope (Pantholops hodgsonii).</title>
        <authorList>
            <person name="Bai X."/>
            <person name="Xiong Y."/>
            <person name="Lu S."/>
            <person name="Jin D."/>
            <person name="Lai X."/>
            <person name="Yang J."/>
            <person name="Niu L."/>
            <person name="Hu S."/>
            <person name="Meng X."/>
            <person name="Pu J."/>
            <person name="Ye C."/>
            <person name="Xu J."/>
        </authorList>
    </citation>
    <scope>NUCLEOTIDE SEQUENCE [LARGE SCALE GENOMIC DNA]</scope>
    <source>
        <strain evidence="4 5">TA 26</strain>
    </source>
</reference>
<keyword evidence="2" id="KW-0812">Transmembrane</keyword>
<keyword evidence="2" id="KW-0472">Membrane</keyword>
<dbReference type="Proteomes" id="UP000077317">
    <property type="component" value="Chromosome"/>
</dbReference>
<feature type="transmembrane region" description="Helical" evidence="2">
    <location>
        <begin position="24"/>
        <end position="42"/>
    </location>
</feature>
<dbReference type="GO" id="GO:0004175">
    <property type="term" value="F:endopeptidase activity"/>
    <property type="evidence" value="ECO:0007669"/>
    <property type="project" value="UniProtKB-ARBA"/>
</dbReference>
<feature type="transmembrane region" description="Helical" evidence="2">
    <location>
        <begin position="54"/>
        <end position="75"/>
    </location>
</feature>
<feature type="transmembrane region" description="Helical" evidence="2">
    <location>
        <begin position="244"/>
        <end position="265"/>
    </location>
</feature>
<dbReference type="OrthoDB" id="2237653at2"/>
<feature type="transmembrane region" description="Helical" evidence="2">
    <location>
        <begin position="166"/>
        <end position="186"/>
    </location>
</feature>
<dbReference type="STRING" id="1811193.A0O21_06155"/>
<protein>
    <recommendedName>
        <fullName evidence="3">CAAX prenyl protease 2/Lysostaphin resistance protein A-like domain-containing protein</fullName>
    </recommendedName>
</protein>
<keyword evidence="2" id="KW-1133">Transmembrane helix</keyword>
<comment type="similarity">
    <text evidence="1">Belongs to the UPF0177 family.</text>
</comment>
<feature type="transmembrane region" description="Helical" evidence="2">
    <location>
        <begin position="217"/>
        <end position="238"/>
    </location>
</feature>
<evidence type="ECO:0000313" key="5">
    <source>
        <dbReference type="Proteomes" id="UP000077317"/>
    </source>
</evidence>
<evidence type="ECO:0000256" key="2">
    <source>
        <dbReference type="SAM" id="Phobius"/>
    </source>
</evidence>
<dbReference type="Pfam" id="PF02517">
    <property type="entry name" value="Rce1-like"/>
    <property type="match status" value="1"/>
</dbReference>